<dbReference type="Proteomes" id="UP000486602">
    <property type="component" value="Unassembled WGS sequence"/>
</dbReference>
<protein>
    <submittedName>
        <fullName evidence="1">DUF721 domain-containing protein</fullName>
    </submittedName>
</protein>
<evidence type="ECO:0000313" key="1">
    <source>
        <dbReference type="EMBL" id="NEN23890.1"/>
    </source>
</evidence>
<organism evidence="1 2">
    <name type="scientific">Cryomorpha ignava</name>
    <dbReference type="NCBI Taxonomy" id="101383"/>
    <lineage>
        <taxon>Bacteria</taxon>
        <taxon>Pseudomonadati</taxon>
        <taxon>Bacteroidota</taxon>
        <taxon>Flavobacteriia</taxon>
        <taxon>Flavobacteriales</taxon>
        <taxon>Cryomorphaceae</taxon>
        <taxon>Cryomorpha</taxon>
    </lineage>
</organism>
<evidence type="ECO:0000313" key="2">
    <source>
        <dbReference type="Proteomes" id="UP000486602"/>
    </source>
</evidence>
<proteinExistence type="predicted"/>
<dbReference type="Pfam" id="PF05258">
    <property type="entry name" value="DciA"/>
    <property type="match status" value="1"/>
</dbReference>
<gene>
    <name evidence="1" type="ORF">G3O08_10300</name>
</gene>
<name>A0A7K3WQF3_9FLAO</name>
<comment type="caution">
    <text evidence="1">The sequence shown here is derived from an EMBL/GenBank/DDBJ whole genome shotgun (WGS) entry which is preliminary data.</text>
</comment>
<dbReference type="PANTHER" id="PTHR36456">
    <property type="entry name" value="UPF0232 PROTEIN SCO3875"/>
    <property type="match status" value="1"/>
</dbReference>
<dbReference type="InterPro" id="IPR007922">
    <property type="entry name" value="DciA-like"/>
</dbReference>
<dbReference type="EMBL" id="JAAGVY010000017">
    <property type="protein sequence ID" value="NEN23890.1"/>
    <property type="molecule type" value="Genomic_DNA"/>
</dbReference>
<keyword evidence="2" id="KW-1185">Reference proteome</keyword>
<reference evidence="1 2" key="1">
    <citation type="submission" date="2020-02" db="EMBL/GenBank/DDBJ databases">
        <title>Out from the shadows clarifying the taxonomy of the family Cryomorphaceae and related taxa by utilizing the GTDB taxonomic framework.</title>
        <authorList>
            <person name="Bowman J.P."/>
        </authorList>
    </citation>
    <scope>NUCLEOTIDE SEQUENCE [LARGE SCALE GENOMIC DNA]</scope>
    <source>
        <strain evidence="1 2">QSSC 1-22</strain>
    </source>
</reference>
<sequence>MSRNENEETLGDAINRLLKAYGLEEGYYAAAVVTHWEKLMGPAVSRRTQSIKIQKGVLIVKIESAALRQELSYSKDKIMTQINRELGVRIIKSVELR</sequence>
<dbReference type="PANTHER" id="PTHR36456:SF1">
    <property type="entry name" value="UPF0232 PROTEIN SCO3875"/>
    <property type="match status" value="1"/>
</dbReference>
<accession>A0A7K3WQF3</accession>
<dbReference type="RefSeq" id="WP_163285286.1">
    <property type="nucleotide sequence ID" value="NZ_JAAGVY010000017.1"/>
</dbReference>
<dbReference type="AlphaFoldDB" id="A0A7K3WQF3"/>